<dbReference type="InterPro" id="IPR023298">
    <property type="entry name" value="ATPase_P-typ_TM_dom_sf"/>
</dbReference>
<feature type="transmembrane region" description="Helical" evidence="9">
    <location>
        <begin position="57"/>
        <end position="75"/>
    </location>
</feature>
<dbReference type="SFLD" id="SFLDG00002">
    <property type="entry name" value="C1.7:_P-type_atpase_like"/>
    <property type="match status" value="1"/>
</dbReference>
<keyword evidence="5" id="KW-1278">Translocase</keyword>
<dbReference type="InterPro" id="IPR001757">
    <property type="entry name" value="P_typ_ATPase"/>
</dbReference>
<sequence>MGAAWHARTLDDTLAALGTSAGGLAAAEARARRERYGPNVVERQAGPSAAAILLRQFTSPLIYALLASAAVAFALGELTDGAVVLAVVLANAAIGFVQEHRAGRAIEALAALVSDPATVLRDGGWTQRPAEELVPGDVVSVEAGDRVSADARLLRADALRADESALTGESLPRDKTTAPVPADAPLADRDSVVHAGTLVVAGRARAVVVETGSATELGRISKLLAATDRTQTPLTRGIAGLAQVVTRAIAAIAVLLLAVALLRGYPLADALMAAITLAVAAIPEGLPAIVTIALAVGVQRMARRRAIVRELPAVETLGSTTVVCSDKTGTLTRNEMLLRRAWSPAGELELDGTGYAARGTVRRDGREVTSVEGPLRELLKAAALATEARLDGEGDERTVLGDPTDGALLVGAERAGLDPARLRERHPRRALVPFDADRRWMASGHDEATYLKGAPEELLGRVSDPEPARAVLERYAADGLRVLAVAAAPAGSDGGDGELRLLGLVGLQDPAREGAADAVAACHGAGIDVKMITGDHAATAAAIGRELGIVGERPPLTGAEIDELDEPGLRERVRGSAVFARVAPEHKLRLVRALQADGGVVAMTGDGVNDAPALRQADIGVAMGRAGTAAAKEAADIVLGDDDFSTIRAAIEEGRRVYDNLVKALAFVLPTNLGEGLVILAAVLAFPIYDGQPLLPIAPVQVLWINLVATVSLALPLAFEAREHGLMARPPRPPDERLLSPFVTVRTIYVGVLLAAVAIALFLLSLDAPAGRPPAAADLARAQTLAVTSIAFFQIFYLLLCRSSTGAGRGLRANPAILIGIAALLVLHAGFVHLPVMHGLFGSTGLDAGEWLLAAAAGAVVVPVVTLEKAWRRRRLARA</sequence>
<dbReference type="Pfam" id="PF00690">
    <property type="entry name" value="Cation_ATPase_N"/>
    <property type="match status" value="1"/>
</dbReference>
<accession>H0E182</accession>
<comment type="catalytic activity">
    <reaction evidence="8">
        <text>ATP + H2O = ADP + phosphate + H(+)</text>
        <dbReference type="Rhea" id="RHEA:13065"/>
        <dbReference type="ChEBI" id="CHEBI:15377"/>
        <dbReference type="ChEBI" id="CHEBI:15378"/>
        <dbReference type="ChEBI" id="CHEBI:30616"/>
        <dbReference type="ChEBI" id="CHEBI:43474"/>
        <dbReference type="ChEBI" id="CHEBI:456216"/>
    </reaction>
</comment>
<feature type="domain" description="Cation-transporting P-type ATPase N-terminal" evidence="10">
    <location>
        <begin position="4"/>
        <end position="77"/>
    </location>
</feature>
<dbReference type="NCBIfam" id="TIGR01494">
    <property type="entry name" value="ATPase_P-type"/>
    <property type="match status" value="3"/>
</dbReference>
<dbReference type="InterPro" id="IPR008250">
    <property type="entry name" value="ATPase_P-typ_transduc_dom_A_sf"/>
</dbReference>
<dbReference type="SUPFAM" id="SSF81653">
    <property type="entry name" value="Calcium ATPase, transduction domain A"/>
    <property type="match status" value="1"/>
</dbReference>
<name>H0E182_9ACTN</name>
<organism evidence="11 12">
    <name type="scientific">Patulibacter medicamentivorans</name>
    <dbReference type="NCBI Taxonomy" id="1097667"/>
    <lineage>
        <taxon>Bacteria</taxon>
        <taxon>Bacillati</taxon>
        <taxon>Actinomycetota</taxon>
        <taxon>Thermoleophilia</taxon>
        <taxon>Solirubrobacterales</taxon>
        <taxon>Patulibacteraceae</taxon>
        <taxon>Patulibacter</taxon>
    </lineage>
</organism>
<dbReference type="EMBL" id="AGUD01000019">
    <property type="protein sequence ID" value="EHN12521.1"/>
    <property type="molecule type" value="Genomic_DNA"/>
</dbReference>
<dbReference type="AlphaFoldDB" id="H0E182"/>
<dbReference type="SFLD" id="SFLDS00003">
    <property type="entry name" value="Haloacid_Dehalogenase"/>
    <property type="match status" value="1"/>
</dbReference>
<keyword evidence="2 9" id="KW-0812">Transmembrane</keyword>
<feature type="transmembrane region" description="Helical" evidence="9">
    <location>
        <begin position="739"/>
        <end position="764"/>
    </location>
</feature>
<dbReference type="PANTHER" id="PTHR42861">
    <property type="entry name" value="CALCIUM-TRANSPORTING ATPASE"/>
    <property type="match status" value="1"/>
</dbReference>
<dbReference type="SMART" id="SM00831">
    <property type="entry name" value="Cation_ATPase_N"/>
    <property type="match status" value="1"/>
</dbReference>
<dbReference type="RefSeq" id="WP_007570617.1">
    <property type="nucleotide sequence ID" value="NZ_AGUD01000019.1"/>
</dbReference>
<comment type="caution">
    <text evidence="11">The sequence shown here is derived from an EMBL/GenBank/DDBJ whole genome shotgun (WGS) entry which is preliminary data.</text>
</comment>
<evidence type="ECO:0000313" key="11">
    <source>
        <dbReference type="EMBL" id="EHN12521.1"/>
    </source>
</evidence>
<evidence type="ECO:0000256" key="7">
    <source>
        <dbReference type="ARBA" id="ARBA00023136"/>
    </source>
</evidence>
<dbReference type="PROSITE" id="PS00154">
    <property type="entry name" value="ATPASE_E1_E2"/>
    <property type="match status" value="1"/>
</dbReference>
<keyword evidence="6 9" id="KW-1133">Transmembrane helix</keyword>
<dbReference type="InterPro" id="IPR006068">
    <property type="entry name" value="ATPase_P-typ_cation-transptr_C"/>
</dbReference>
<feature type="transmembrane region" description="Helical" evidence="9">
    <location>
        <begin position="244"/>
        <end position="265"/>
    </location>
</feature>
<keyword evidence="11" id="KW-0378">Hydrolase</keyword>
<protein>
    <submittedName>
        <fullName evidence="11">Putative cation-transporting ATPase F</fullName>
        <ecNumber evidence="11">3.6.3.-</ecNumber>
    </submittedName>
</protein>
<dbReference type="SUPFAM" id="SSF81660">
    <property type="entry name" value="Metal cation-transporting ATPase, ATP-binding domain N"/>
    <property type="match status" value="1"/>
</dbReference>
<evidence type="ECO:0000259" key="10">
    <source>
        <dbReference type="SMART" id="SM00831"/>
    </source>
</evidence>
<evidence type="ECO:0000313" key="12">
    <source>
        <dbReference type="Proteomes" id="UP000005143"/>
    </source>
</evidence>
<evidence type="ECO:0000256" key="3">
    <source>
        <dbReference type="ARBA" id="ARBA00022741"/>
    </source>
</evidence>
<feature type="transmembrane region" description="Helical" evidence="9">
    <location>
        <begin position="664"/>
        <end position="689"/>
    </location>
</feature>
<reference evidence="11 12" key="1">
    <citation type="journal article" date="2013" name="Biodegradation">
        <title>Quantitative proteomic analysis of ibuprofen-degrading Patulibacter sp. strain I11.</title>
        <authorList>
            <person name="Almeida B."/>
            <person name="Kjeldal H."/>
            <person name="Lolas I."/>
            <person name="Knudsen A.D."/>
            <person name="Carvalho G."/>
            <person name="Nielsen K.L."/>
            <person name="Barreto Crespo M.T."/>
            <person name="Stensballe A."/>
            <person name="Nielsen J.L."/>
        </authorList>
    </citation>
    <scope>NUCLEOTIDE SEQUENCE [LARGE SCALE GENOMIC DNA]</scope>
    <source>
        <strain evidence="11 12">I11</strain>
    </source>
</reference>
<dbReference type="SUPFAM" id="SSF56784">
    <property type="entry name" value="HAD-like"/>
    <property type="match status" value="1"/>
</dbReference>
<dbReference type="PRINTS" id="PR00120">
    <property type="entry name" value="HATPASE"/>
</dbReference>
<feature type="transmembrane region" description="Helical" evidence="9">
    <location>
        <begin position="81"/>
        <end position="97"/>
    </location>
</feature>
<dbReference type="InterPro" id="IPR059000">
    <property type="entry name" value="ATPase_P-type_domA"/>
</dbReference>
<dbReference type="Pfam" id="PF00122">
    <property type="entry name" value="E1-E2_ATPase"/>
    <property type="match status" value="1"/>
</dbReference>
<dbReference type="InterPro" id="IPR004014">
    <property type="entry name" value="ATPase_P-typ_cation-transptr_N"/>
</dbReference>
<dbReference type="GO" id="GO:0005886">
    <property type="term" value="C:plasma membrane"/>
    <property type="evidence" value="ECO:0007669"/>
    <property type="project" value="UniProtKB-SubCell"/>
</dbReference>
<dbReference type="Gene3D" id="3.40.1110.10">
    <property type="entry name" value="Calcium-transporting ATPase, cytoplasmic domain N"/>
    <property type="match status" value="1"/>
</dbReference>
<feature type="transmembrane region" description="Helical" evidence="9">
    <location>
        <begin position="271"/>
        <end position="296"/>
    </location>
</feature>
<dbReference type="EC" id="3.6.3.-" evidence="11"/>
<dbReference type="Proteomes" id="UP000005143">
    <property type="component" value="Unassembled WGS sequence"/>
</dbReference>
<dbReference type="OrthoDB" id="9814270at2"/>
<dbReference type="InterPro" id="IPR023299">
    <property type="entry name" value="ATPase_P-typ_cyto_dom_N"/>
</dbReference>
<feature type="transmembrane region" description="Helical" evidence="9">
    <location>
        <begin position="813"/>
        <end position="831"/>
    </location>
</feature>
<dbReference type="Gene3D" id="2.70.150.10">
    <property type="entry name" value="Calcium-transporting ATPase, cytoplasmic transduction domain A"/>
    <property type="match status" value="1"/>
</dbReference>
<gene>
    <name evidence="11" type="ORF">PAI11_05440</name>
</gene>
<evidence type="ECO:0000256" key="4">
    <source>
        <dbReference type="ARBA" id="ARBA00022840"/>
    </source>
</evidence>
<dbReference type="Pfam" id="PF00702">
    <property type="entry name" value="Hydrolase"/>
    <property type="match status" value="1"/>
</dbReference>
<keyword evidence="7 9" id="KW-0472">Membrane</keyword>
<evidence type="ECO:0000256" key="8">
    <source>
        <dbReference type="ARBA" id="ARBA00049360"/>
    </source>
</evidence>
<proteinExistence type="predicted"/>
<dbReference type="GO" id="GO:0016887">
    <property type="term" value="F:ATP hydrolysis activity"/>
    <property type="evidence" value="ECO:0007669"/>
    <property type="project" value="InterPro"/>
</dbReference>
<evidence type="ECO:0000256" key="9">
    <source>
        <dbReference type="SAM" id="Phobius"/>
    </source>
</evidence>
<keyword evidence="12" id="KW-1185">Reference proteome</keyword>
<dbReference type="GO" id="GO:0005524">
    <property type="term" value="F:ATP binding"/>
    <property type="evidence" value="ECO:0007669"/>
    <property type="project" value="UniProtKB-KW"/>
</dbReference>
<dbReference type="SFLD" id="SFLDF00027">
    <property type="entry name" value="p-type_atpase"/>
    <property type="match status" value="1"/>
</dbReference>
<dbReference type="Gene3D" id="3.40.50.1000">
    <property type="entry name" value="HAD superfamily/HAD-like"/>
    <property type="match status" value="1"/>
</dbReference>
<dbReference type="PATRIC" id="fig|1097667.3.peg.540"/>
<keyword evidence="4" id="KW-0067">ATP-binding</keyword>
<dbReference type="InterPro" id="IPR023214">
    <property type="entry name" value="HAD_sf"/>
</dbReference>
<dbReference type="PRINTS" id="PR00119">
    <property type="entry name" value="CATATPASE"/>
</dbReference>
<dbReference type="SUPFAM" id="SSF81665">
    <property type="entry name" value="Calcium ATPase, transmembrane domain M"/>
    <property type="match status" value="1"/>
</dbReference>
<dbReference type="InterPro" id="IPR018303">
    <property type="entry name" value="ATPase_P-typ_P_site"/>
</dbReference>
<evidence type="ECO:0000256" key="2">
    <source>
        <dbReference type="ARBA" id="ARBA00022692"/>
    </source>
</evidence>
<feature type="transmembrane region" description="Helical" evidence="9">
    <location>
        <begin position="784"/>
        <end position="801"/>
    </location>
</feature>
<dbReference type="Gene3D" id="1.20.1110.10">
    <property type="entry name" value="Calcium-transporting ATPase, transmembrane domain"/>
    <property type="match status" value="1"/>
</dbReference>
<evidence type="ECO:0000256" key="1">
    <source>
        <dbReference type="ARBA" id="ARBA00004651"/>
    </source>
</evidence>
<dbReference type="InterPro" id="IPR036412">
    <property type="entry name" value="HAD-like_sf"/>
</dbReference>
<evidence type="ECO:0000256" key="5">
    <source>
        <dbReference type="ARBA" id="ARBA00022967"/>
    </source>
</evidence>
<comment type="subcellular location">
    <subcellularLocation>
        <location evidence="1">Cell membrane</location>
        <topology evidence="1">Multi-pass membrane protein</topology>
    </subcellularLocation>
</comment>
<keyword evidence="3" id="KW-0547">Nucleotide-binding</keyword>
<dbReference type="InterPro" id="IPR044492">
    <property type="entry name" value="P_typ_ATPase_HD_dom"/>
</dbReference>
<dbReference type="Pfam" id="PF00689">
    <property type="entry name" value="Cation_ATPase_C"/>
    <property type="match status" value="1"/>
</dbReference>
<feature type="transmembrane region" description="Helical" evidence="9">
    <location>
        <begin position="851"/>
        <end position="871"/>
    </location>
</feature>
<evidence type="ECO:0000256" key="6">
    <source>
        <dbReference type="ARBA" id="ARBA00022989"/>
    </source>
</evidence>
<feature type="transmembrane region" description="Helical" evidence="9">
    <location>
        <begin position="701"/>
        <end position="719"/>
    </location>
</feature>